<evidence type="ECO:0000256" key="1">
    <source>
        <dbReference type="ARBA" id="ARBA00004651"/>
    </source>
</evidence>
<keyword evidence="9" id="KW-1185">Reference proteome</keyword>
<dbReference type="GO" id="GO:0034257">
    <property type="term" value="F:nicotinamide riboside transmembrane transporter activity"/>
    <property type="evidence" value="ECO:0007669"/>
    <property type="project" value="InterPro"/>
</dbReference>
<dbReference type="KEGG" id="vpi:BW732_03545"/>
<dbReference type="PANTHER" id="PTHR36122">
    <property type="entry name" value="NICOTINAMIDE RIBOSIDE TRANSPORTER PNUC"/>
    <property type="match status" value="1"/>
</dbReference>
<dbReference type="GO" id="GO:0005886">
    <property type="term" value="C:plasma membrane"/>
    <property type="evidence" value="ECO:0007669"/>
    <property type="project" value="UniProtKB-SubCell"/>
</dbReference>
<dbReference type="OrthoDB" id="9791248at2"/>
<keyword evidence="7" id="KW-0472">Membrane</keyword>
<evidence type="ECO:0000256" key="2">
    <source>
        <dbReference type="ARBA" id="ARBA00006669"/>
    </source>
</evidence>
<dbReference type="InterPro" id="IPR006419">
    <property type="entry name" value="NMN_transpt_PnuC"/>
</dbReference>
<reference evidence="8 9" key="1">
    <citation type="journal article" date="2010" name="Int. J. Syst. Evol. Microbiol.">
        <title>Vagococcus penaei sp. nov., isolated from spoilage microbiota of cooked shrimp (Penaeus vannamei).</title>
        <authorList>
            <person name="Jaffres E."/>
            <person name="Prevost H."/>
            <person name="Rossero A."/>
            <person name="Joffraud J.J."/>
            <person name="Dousset X."/>
        </authorList>
    </citation>
    <scope>NUCLEOTIDE SEQUENCE [LARGE SCALE GENOMIC DNA]</scope>
    <source>
        <strain evidence="8 9">CD276</strain>
    </source>
</reference>
<dbReference type="PANTHER" id="PTHR36122:SF2">
    <property type="entry name" value="NICOTINAMIDE RIBOSIDE TRANSPORTER PNUC"/>
    <property type="match status" value="1"/>
</dbReference>
<comment type="subcellular location">
    <subcellularLocation>
        <location evidence="1">Cell membrane</location>
        <topology evidence="1">Multi-pass membrane protein</topology>
    </subcellularLocation>
</comment>
<evidence type="ECO:0000313" key="8">
    <source>
        <dbReference type="EMBL" id="AQP53399.1"/>
    </source>
</evidence>
<evidence type="ECO:0000256" key="6">
    <source>
        <dbReference type="ARBA" id="ARBA00022989"/>
    </source>
</evidence>
<comment type="similarity">
    <text evidence="2">Belongs to the nicotinamide ribonucleoside (NR) uptake permease (TC 4.B.1) family.</text>
</comment>
<sequence>MMTENKQHNWWYEQLFMNWKKFEIGYVIVLILLQLVVYSLAPDSFIGMVSGVMGVLALVYGMKGRRISFIFGFVQCIAMTYIAWISHAYGSFAMDIIYVVSQPIGWYMWGNDEATRRFSPAVRRKIFAGALFAWLIGWWILSLLNGQLPYFDSINFVVSIIAQLLYILKYQENWSLWIVVNIANVIYWSLLTVQVMTGATDIGSLGANLSQVALQGALLFNSIYAVKVWSSGEADNEGGTLT</sequence>
<organism evidence="8 9">
    <name type="scientific">Vagococcus penaei</name>
    <dbReference type="NCBI Taxonomy" id="633807"/>
    <lineage>
        <taxon>Bacteria</taxon>
        <taxon>Bacillati</taxon>
        <taxon>Bacillota</taxon>
        <taxon>Bacilli</taxon>
        <taxon>Lactobacillales</taxon>
        <taxon>Enterococcaceae</taxon>
        <taxon>Vagococcus</taxon>
    </lineage>
</organism>
<evidence type="ECO:0000256" key="3">
    <source>
        <dbReference type="ARBA" id="ARBA00022448"/>
    </source>
</evidence>
<dbReference type="Pfam" id="PF04973">
    <property type="entry name" value="NMN_transporter"/>
    <property type="match status" value="1"/>
</dbReference>
<protein>
    <submittedName>
        <fullName evidence="8">Nicotinamide mononucleotide transporter</fullName>
    </submittedName>
</protein>
<keyword evidence="5" id="KW-0812">Transmembrane</keyword>
<keyword evidence="3" id="KW-0813">Transport</keyword>
<dbReference type="AlphaFoldDB" id="A0A1Q2D4W0"/>
<keyword evidence="4" id="KW-1003">Cell membrane</keyword>
<dbReference type="NCBIfam" id="TIGR01528">
    <property type="entry name" value="NMN_trans_PnuC"/>
    <property type="match status" value="1"/>
</dbReference>
<gene>
    <name evidence="8" type="ORF">BW732_03545</name>
</gene>
<proteinExistence type="inferred from homology"/>
<dbReference type="Proteomes" id="UP000188246">
    <property type="component" value="Chromosome"/>
</dbReference>
<evidence type="ECO:0000256" key="5">
    <source>
        <dbReference type="ARBA" id="ARBA00022692"/>
    </source>
</evidence>
<dbReference type="STRING" id="633807.BW732_03545"/>
<evidence type="ECO:0000256" key="7">
    <source>
        <dbReference type="ARBA" id="ARBA00023136"/>
    </source>
</evidence>
<keyword evidence="6" id="KW-1133">Transmembrane helix</keyword>
<accession>A0A1Q2D4W0</accession>
<evidence type="ECO:0000256" key="4">
    <source>
        <dbReference type="ARBA" id="ARBA00022475"/>
    </source>
</evidence>
<evidence type="ECO:0000313" key="9">
    <source>
        <dbReference type="Proteomes" id="UP000188246"/>
    </source>
</evidence>
<name>A0A1Q2D4W0_9ENTE</name>
<dbReference type="EMBL" id="CP019609">
    <property type="protein sequence ID" value="AQP53399.1"/>
    <property type="molecule type" value="Genomic_DNA"/>
</dbReference>